<dbReference type="Ensembl" id="ENSCMIT00000043236.1">
    <property type="protein sequence ID" value="ENSCMIP00000042618.1"/>
    <property type="gene ID" value="ENSCMIG00000017721.1"/>
</dbReference>
<protein>
    <submittedName>
        <fullName evidence="7">Ankyrin repeat domain-containing protein SOWAHC-like</fullName>
    </submittedName>
</protein>
<name>A0A4W3JWP3_CALMI</name>
<evidence type="ECO:0000313" key="7">
    <source>
        <dbReference type="Ensembl" id="ENSCMIP00000042618.1"/>
    </source>
</evidence>
<dbReference type="PROSITE" id="PS50297">
    <property type="entry name" value="ANK_REP_REGION"/>
    <property type="match status" value="1"/>
</dbReference>
<dbReference type="SUPFAM" id="SSF48403">
    <property type="entry name" value="Ankyrin repeat"/>
    <property type="match status" value="1"/>
</dbReference>
<evidence type="ECO:0000313" key="8">
    <source>
        <dbReference type="Proteomes" id="UP000314986"/>
    </source>
</evidence>
<comment type="similarity">
    <text evidence="3">Belongs to the SOWAH family.</text>
</comment>
<keyword evidence="8" id="KW-1185">Reference proteome</keyword>
<dbReference type="GeneID" id="103176098"/>
<dbReference type="AlphaFoldDB" id="A0A4W3JWP3"/>
<dbReference type="Pfam" id="PF25877">
    <property type="entry name" value="WHD_SOWAH"/>
    <property type="match status" value="1"/>
</dbReference>
<dbReference type="Pfam" id="PF12796">
    <property type="entry name" value="Ank_2"/>
    <property type="match status" value="1"/>
</dbReference>
<keyword evidence="1" id="KW-0677">Repeat</keyword>
<dbReference type="PROSITE" id="PS50088">
    <property type="entry name" value="ANK_REPEAT"/>
    <property type="match status" value="1"/>
</dbReference>
<dbReference type="RefSeq" id="XP_007887674.1">
    <property type="nucleotide sequence ID" value="XM_007889483.2"/>
</dbReference>
<evidence type="ECO:0000256" key="1">
    <source>
        <dbReference type="ARBA" id="ARBA00022737"/>
    </source>
</evidence>
<dbReference type="PANTHER" id="PTHR14491">
    <property type="entry name" value="SOSONDOWAH, ISOFORM G"/>
    <property type="match status" value="1"/>
</dbReference>
<dbReference type="PANTHER" id="PTHR14491:SF9">
    <property type="entry name" value="ANKYRIN REPEAT DOMAIN-CONTAINING PROTEIN SOWAHB-LIKE"/>
    <property type="match status" value="1"/>
</dbReference>
<feature type="repeat" description="ANK" evidence="4">
    <location>
        <begin position="255"/>
        <end position="288"/>
    </location>
</feature>
<evidence type="ECO:0000256" key="3">
    <source>
        <dbReference type="ARBA" id="ARBA00038122"/>
    </source>
</evidence>
<dbReference type="InParanoid" id="A0A4W3JWP3"/>
<dbReference type="STRING" id="7868.ENSCMIP00000042618"/>
<evidence type="ECO:0000256" key="2">
    <source>
        <dbReference type="ARBA" id="ARBA00023043"/>
    </source>
</evidence>
<dbReference type="GeneTree" id="ENSGT00980000201244"/>
<dbReference type="OrthoDB" id="60433at2759"/>
<dbReference type="SMART" id="SM00248">
    <property type="entry name" value="ANK"/>
    <property type="match status" value="1"/>
</dbReference>
<evidence type="ECO:0000256" key="5">
    <source>
        <dbReference type="SAM" id="MobiDB-lite"/>
    </source>
</evidence>
<proteinExistence type="inferred from homology"/>
<feature type="domain" description="SOWAHA-C winged helix-turn-helix" evidence="6">
    <location>
        <begin position="9"/>
        <end position="77"/>
    </location>
</feature>
<dbReference type="InterPro" id="IPR002110">
    <property type="entry name" value="Ankyrin_rpt"/>
</dbReference>
<feature type="compositionally biased region" description="Basic and acidic residues" evidence="5">
    <location>
        <begin position="152"/>
        <end position="165"/>
    </location>
</feature>
<sequence>MTSAASQELKVDFILALLHDRGGKIKYAELVNMFETVLFQAAPDARDRNRKQFQDILSKVGFITEEERTKYVVLKPASDGAFGVEEETLSAFVDDSKRSVDTDFPDEAPANLLEWWVLDPSTRAGTEEALLEDEKDDRSSCIPFVVITQADEKETKSEMNKRDPWQDLNGDVESLKSESGSVGSEAAASVSIKGDTDQEGTDDDLQSITTSSVNSLFQRLQLDPLEHDWIRYAAMGNTAALTHLLLQDPTLASKKGYTALHIAALHGHRHIIVLLINTYNAKPNIRDYYGKMPLQYWKGSEDLFKPASLQPCGKLTSEDRPARKHNNFPALLRNTQSRSQSRTGTEILPYAEMALQSAEKALLQKRRSPSCTRI</sequence>
<organism evidence="7 8">
    <name type="scientific">Callorhinchus milii</name>
    <name type="common">Ghost shark</name>
    <dbReference type="NCBI Taxonomy" id="7868"/>
    <lineage>
        <taxon>Eukaryota</taxon>
        <taxon>Metazoa</taxon>
        <taxon>Chordata</taxon>
        <taxon>Craniata</taxon>
        <taxon>Vertebrata</taxon>
        <taxon>Chondrichthyes</taxon>
        <taxon>Holocephali</taxon>
        <taxon>Chimaeriformes</taxon>
        <taxon>Callorhinchidae</taxon>
        <taxon>Callorhinchus</taxon>
    </lineage>
</organism>
<feature type="compositionally biased region" description="Low complexity" evidence="5">
    <location>
        <begin position="177"/>
        <end position="191"/>
    </location>
</feature>
<reference evidence="7" key="5">
    <citation type="submission" date="2025-09" db="UniProtKB">
        <authorList>
            <consortium name="Ensembl"/>
        </authorList>
    </citation>
    <scope>IDENTIFICATION</scope>
</reference>
<dbReference type="Gene3D" id="1.25.40.20">
    <property type="entry name" value="Ankyrin repeat-containing domain"/>
    <property type="match status" value="1"/>
</dbReference>
<accession>A0A4W3JWP3</accession>
<reference evidence="8" key="3">
    <citation type="journal article" date="2014" name="Nature">
        <title>Elephant shark genome provides unique insights into gnathostome evolution.</title>
        <authorList>
            <consortium name="International Elephant Shark Genome Sequencing Consortium"/>
            <person name="Venkatesh B."/>
            <person name="Lee A.P."/>
            <person name="Ravi V."/>
            <person name="Maurya A.K."/>
            <person name="Lian M.M."/>
            <person name="Swann J.B."/>
            <person name="Ohta Y."/>
            <person name="Flajnik M.F."/>
            <person name="Sutoh Y."/>
            <person name="Kasahara M."/>
            <person name="Hoon S."/>
            <person name="Gangu V."/>
            <person name="Roy S.W."/>
            <person name="Irimia M."/>
            <person name="Korzh V."/>
            <person name="Kondrychyn I."/>
            <person name="Lim Z.W."/>
            <person name="Tay B.H."/>
            <person name="Tohari S."/>
            <person name="Kong K.W."/>
            <person name="Ho S."/>
            <person name="Lorente-Galdos B."/>
            <person name="Quilez J."/>
            <person name="Marques-Bonet T."/>
            <person name="Raney B.J."/>
            <person name="Ingham P.W."/>
            <person name="Tay A."/>
            <person name="Hillier L.W."/>
            <person name="Minx P."/>
            <person name="Boehm T."/>
            <person name="Wilson R.K."/>
            <person name="Brenner S."/>
            <person name="Warren W.C."/>
        </authorList>
    </citation>
    <scope>NUCLEOTIDE SEQUENCE [LARGE SCALE GENOMIC DNA]</scope>
</reference>
<dbReference type="InterPro" id="IPR036770">
    <property type="entry name" value="Ankyrin_rpt-contain_sf"/>
</dbReference>
<dbReference type="InterPro" id="IPR058889">
    <property type="entry name" value="WHD_SOWAHA-C"/>
</dbReference>
<dbReference type="Proteomes" id="UP000314986">
    <property type="component" value="Unassembled WGS sequence"/>
</dbReference>
<feature type="region of interest" description="Disordered" evidence="5">
    <location>
        <begin position="152"/>
        <end position="205"/>
    </location>
</feature>
<reference evidence="7" key="4">
    <citation type="submission" date="2025-08" db="UniProtKB">
        <authorList>
            <consortium name="Ensembl"/>
        </authorList>
    </citation>
    <scope>IDENTIFICATION</scope>
</reference>
<gene>
    <name evidence="7" type="primary">LOC103176098</name>
</gene>
<evidence type="ECO:0000259" key="6">
    <source>
        <dbReference type="Pfam" id="PF25877"/>
    </source>
</evidence>
<reference evidence="8" key="1">
    <citation type="journal article" date="2006" name="Science">
        <title>Ancient noncoding elements conserved in the human genome.</title>
        <authorList>
            <person name="Venkatesh B."/>
            <person name="Kirkness E.F."/>
            <person name="Loh Y.H."/>
            <person name="Halpern A.L."/>
            <person name="Lee A.P."/>
            <person name="Johnson J."/>
            <person name="Dandona N."/>
            <person name="Viswanathan L.D."/>
            <person name="Tay A."/>
            <person name="Venter J.C."/>
            <person name="Strausberg R.L."/>
            <person name="Brenner S."/>
        </authorList>
    </citation>
    <scope>NUCLEOTIDE SEQUENCE [LARGE SCALE GENOMIC DNA]</scope>
</reference>
<evidence type="ECO:0000256" key="4">
    <source>
        <dbReference type="PROSITE-ProRule" id="PRU00023"/>
    </source>
</evidence>
<reference evidence="8" key="2">
    <citation type="journal article" date="2007" name="PLoS Biol.">
        <title>Survey sequencing and comparative analysis of the elephant shark (Callorhinchus milii) genome.</title>
        <authorList>
            <person name="Venkatesh B."/>
            <person name="Kirkness E.F."/>
            <person name="Loh Y.H."/>
            <person name="Halpern A.L."/>
            <person name="Lee A.P."/>
            <person name="Johnson J."/>
            <person name="Dandona N."/>
            <person name="Viswanathan L.D."/>
            <person name="Tay A."/>
            <person name="Venter J.C."/>
            <person name="Strausberg R.L."/>
            <person name="Brenner S."/>
        </authorList>
    </citation>
    <scope>NUCLEOTIDE SEQUENCE [LARGE SCALE GENOMIC DNA]</scope>
</reference>
<keyword evidence="2 4" id="KW-0040">ANK repeat</keyword>